<sequence>MSRPEQGRHVQETVAAYSRLMTINSNNNINIKDSQVLPIPPVSVSFTSLPSTPSPDTSYIAKSAISAAESEEQPSFPPSQPILPSSVVPAAIMGIQSPTPPTSAGSASVPPTRLHPLVGFSSLNAALMTGQVKDNIPPRPLSSMEYTESWLLEATSSTDAIADAVVPIEECDDKDNSLGTLHSASTAAFMVALDVRTTPCMQQSDPTKGFETVVRTSMDQRAIHPLQMDPDQTTVPASPTSPTTFASHSLFLLPAVLSLSDQTLAPQRDFRLLSAEQEMQQHQQEQQHVLRKKTSFAAKLRKVFVSKHGPPPRDSFGMLASSQQTQEDIMSLTSGDDLRGLGLEYEETTTSTGALSLTDQHRGSVSSTSSADTGLCDAEFRRGSAQTDTPLTSPESSPPLSPKSSTCPIMGEAGSLGRSFVGLSVELVQSPAQEHFNPLSTLDVEDMVLTKDTTLPLSSNQTNSDTKGALQPTPSRTVKKRLSFASLSSFFNPRGPQEKQRSSSVPHVENPLVAVGRQIAGFQRRHSLNDLHDKSSQSKHNPFANRLATPPWNKGPMVQPAAKAAASPATTSATTAAPPAPAKKLSLNRMFNRNSKKRKGFNIPKPEPAAPVKPLKSALVHRASPHAAPNVHYVHSSSRRRTVSIRSQNSNHSRRRHSNQHQRHQHHTQPPHLSPRQHVHPDPLARLAEANQALASLSRQGSEDYESPSRQKQRASYQSEQQQQQQHWERRPASLDENDIYSSPSPYGSPDRDFRQLCPEDDLHTSPLRPCTFATKTTVHPAASSHSHYLPRKNRLSAESPSSSTCTYSSSSLSDSESCSSSSCNSHHACALSHSRRHSEDPVFSPLLPATAARVSVDRITAMDIQGDKATPSTMESSPTMCSSSTSRNDSKRTGPVISIADEVQKDSKQAQAHLQQTYHHLQQQQQLLARQSQQHIQHQYQHSHQPLMNPVSQSPTISHSSSHEHTQQHHLYHLHDHLHHLHHHQQQQQQQHHYQQHHPSATHQHYPSEPTHHQQYYHHQSSYLYPPRPPRQLQFSTEGPTIHPTWPPELYDRTSDENITASRLTPAIAQKIKLELNLFKSQEMEVHEDSQVYTHFFI</sequence>
<feature type="compositionally biased region" description="Low complexity" evidence="1">
    <location>
        <begin position="714"/>
        <end position="726"/>
    </location>
</feature>
<feature type="compositionally biased region" description="Low complexity" evidence="1">
    <location>
        <begin position="797"/>
        <end position="807"/>
    </location>
</feature>
<feature type="region of interest" description="Disordered" evidence="1">
    <location>
        <begin position="866"/>
        <end position="895"/>
    </location>
</feature>
<keyword evidence="3" id="KW-1185">Reference proteome</keyword>
<comment type="caution">
    <text evidence="2">The sequence shown here is derived from an EMBL/GenBank/DDBJ whole genome shotgun (WGS) entry which is preliminary data.</text>
</comment>
<feature type="compositionally biased region" description="Basic residues" evidence="1">
    <location>
        <begin position="969"/>
        <end position="986"/>
    </location>
</feature>
<evidence type="ECO:0000313" key="3">
    <source>
        <dbReference type="Proteomes" id="UP000726737"/>
    </source>
</evidence>
<feature type="region of interest" description="Disordered" evidence="1">
    <location>
        <begin position="696"/>
        <end position="761"/>
    </location>
</feature>
<feature type="compositionally biased region" description="Basic residues" evidence="1">
    <location>
        <begin position="652"/>
        <end position="669"/>
    </location>
</feature>
<feature type="region of interest" description="Disordered" evidence="1">
    <location>
        <begin position="350"/>
        <end position="411"/>
    </location>
</feature>
<feature type="region of interest" description="Disordered" evidence="1">
    <location>
        <begin position="625"/>
        <end position="679"/>
    </location>
</feature>
<feature type="region of interest" description="Disordered" evidence="1">
    <location>
        <begin position="454"/>
        <end position="475"/>
    </location>
</feature>
<feature type="region of interest" description="Disordered" evidence="1">
    <location>
        <begin position="532"/>
        <end position="588"/>
    </location>
</feature>
<feature type="compositionally biased region" description="Low complexity" evidence="1">
    <location>
        <begin position="926"/>
        <end position="946"/>
    </location>
</feature>
<feature type="region of interest" description="Disordered" evidence="1">
    <location>
        <begin position="926"/>
        <end position="1054"/>
    </location>
</feature>
<feature type="compositionally biased region" description="Low complexity" evidence="1">
    <location>
        <begin position="560"/>
        <end position="577"/>
    </location>
</feature>
<evidence type="ECO:0000256" key="1">
    <source>
        <dbReference type="SAM" id="MobiDB-lite"/>
    </source>
</evidence>
<name>A0A9P6TWI8_9FUNG</name>
<feature type="region of interest" description="Disordered" evidence="1">
    <location>
        <begin position="489"/>
        <end position="508"/>
    </location>
</feature>
<dbReference type="PANTHER" id="PTHR12751">
    <property type="entry name" value="PHOSPHATASE AND ACTIN REGULATOR PHACTR"/>
    <property type="match status" value="1"/>
</dbReference>
<dbReference type="AlphaFoldDB" id="A0A9P6TWI8"/>
<accession>A0A9P6TWI8</accession>
<feature type="compositionally biased region" description="Low complexity" evidence="1">
    <location>
        <begin position="1014"/>
        <end position="1024"/>
    </location>
</feature>
<dbReference type="GO" id="GO:0003779">
    <property type="term" value="F:actin binding"/>
    <property type="evidence" value="ECO:0007669"/>
    <property type="project" value="TreeGrafter"/>
</dbReference>
<dbReference type="GO" id="GO:0030036">
    <property type="term" value="P:actin cytoskeleton organization"/>
    <property type="evidence" value="ECO:0007669"/>
    <property type="project" value="TreeGrafter"/>
</dbReference>
<dbReference type="OrthoDB" id="5563016at2759"/>
<protein>
    <submittedName>
        <fullName evidence="2">Uncharacterized protein</fullName>
    </submittedName>
</protein>
<reference evidence="2" key="1">
    <citation type="journal article" date="2020" name="Fungal Divers.">
        <title>Resolving the Mortierellaceae phylogeny through synthesis of multi-gene phylogenetics and phylogenomics.</title>
        <authorList>
            <person name="Vandepol N."/>
            <person name="Liber J."/>
            <person name="Desiro A."/>
            <person name="Na H."/>
            <person name="Kennedy M."/>
            <person name="Barry K."/>
            <person name="Grigoriev I.V."/>
            <person name="Miller A.N."/>
            <person name="O'Donnell K."/>
            <person name="Stajich J.E."/>
            <person name="Bonito G."/>
        </authorList>
    </citation>
    <scope>NUCLEOTIDE SEQUENCE</scope>
    <source>
        <strain evidence="2">KOD948</strain>
    </source>
</reference>
<gene>
    <name evidence="2" type="ORF">BG011_009111</name>
</gene>
<dbReference type="Proteomes" id="UP000726737">
    <property type="component" value="Unassembled WGS sequence"/>
</dbReference>
<organism evidence="2 3">
    <name type="scientific">Mortierella polycephala</name>
    <dbReference type="NCBI Taxonomy" id="41804"/>
    <lineage>
        <taxon>Eukaryota</taxon>
        <taxon>Fungi</taxon>
        <taxon>Fungi incertae sedis</taxon>
        <taxon>Mucoromycota</taxon>
        <taxon>Mortierellomycotina</taxon>
        <taxon>Mortierellomycetes</taxon>
        <taxon>Mortierellales</taxon>
        <taxon>Mortierellaceae</taxon>
        <taxon>Mortierella</taxon>
    </lineage>
</organism>
<feature type="region of interest" description="Disordered" evidence="1">
    <location>
        <begin position="780"/>
        <end position="807"/>
    </location>
</feature>
<feature type="compositionally biased region" description="Low complexity" evidence="1">
    <location>
        <begin position="871"/>
        <end position="887"/>
    </location>
</feature>
<feature type="region of interest" description="Disordered" evidence="1">
    <location>
        <begin position="306"/>
        <end position="325"/>
    </location>
</feature>
<dbReference type="PANTHER" id="PTHR12751:SF18">
    <property type="entry name" value="PHOSPHATASE AND ACTIN REGULATOR 1"/>
    <property type="match status" value="1"/>
</dbReference>
<feature type="compositionally biased region" description="Polar residues" evidence="1">
    <location>
        <begin position="350"/>
        <end position="372"/>
    </location>
</feature>
<evidence type="ECO:0000313" key="2">
    <source>
        <dbReference type="EMBL" id="KAG0249591.1"/>
    </source>
</evidence>
<dbReference type="EMBL" id="JAAAJA010000794">
    <property type="protein sequence ID" value="KAG0249591.1"/>
    <property type="molecule type" value="Genomic_DNA"/>
</dbReference>
<proteinExistence type="predicted"/>